<sequence>MRGVFRQWTTSFCQKLRSISLDIPTICVWHLWKRRNNLRNWKKQSYNTLVFKVKTCIWRLLSHENYLTGKCLNVIQMGHLEAISARASMEIHETTNNEAEEIVIKKVIYHCVSIRLNEILGDALEEFYYTRRH</sequence>
<keyword evidence="2" id="KW-1185">Reference proteome</keyword>
<accession>A0A9J5W8T4</accession>
<name>A0A9J5W8T4_SOLCO</name>
<dbReference type="Proteomes" id="UP000824120">
    <property type="component" value="Chromosome 12"/>
</dbReference>
<reference evidence="1 2" key="1">
    <citation type="submission" date="2020-09" db="EMBL/GenBank/DDBJ databases">
        <title>De no assembly of potato wild relative species, Solanum commersonii.</title>
        <authorList>
            <person name="Cho K."/>
        </authorList>
    </citation>
    <scope>NUCLEOTIDE SEQUENCE [LARGE SCALE GENOMIC DNA]</scope>
    <source>
        <strain evidence="1">LZ3.2</strain>
        <tissue evidence="1">Leaf</tissue>
    </source>
</reference>
<dbReference type="AlphaFoldDB" id="A0A9J5W8T4"/>
<evidence type="ECO:0000313" key="1">
    <source>
        <dbReference type="EMBL" id="KAG5572005.1"/>
    </source>
</evidence>
<evidence type="ECO:0000313" key="2">
    <source>
        <dbReference type="Proteomes" id="UP000824120"/>
    </source>
</evidence>
<comment type="caution">
    <text evidence="1">The sequence shown here is derived from an EMBL/GenBank/DDBJ whole genome shotgun (WGS) entry which is preliminary data.</text>
</comment>
<gene>
    <name evidence="1" type="ORF">H5410_061771</name>
</gene>
<proteinExistence type="predicted"/>
<dbReference type="EMBL" id="JACXVP010000012">
    <property type="protein sequence ID" value="KAG5572005.1"/>
    <property type="molecule type" value="Genomic_DNA"/>
</dbReference>
<protein>
    <submittedName>
        <fullName evidence="1">Uncharacterized protein</fullName>
    </submittedName>
</protein>
<organism evidence="1 2">
    <name type="scientific">Solanum commersonii</name>
    <name type="common">Commerson's wild potato</name>
    <name type="synonym">Commerson's nightshade</name>
    <dbReference type="NCBI Taxonomy" id="4109"/>
    <lineage>
        <taxon>Eukaryota</taxon>
        <taxon>Viridiplantae</taxon>
        <taxon>Streptophyta</taxon>
        <taxon>Embryophyta</taxon>
        <taxon>Tracheophyta</taxon>
        <taxon>Spermatophyta</taxon>
        <taxon>Magnoliopsida</taxon>
        <taxon>eudicotyledons</taxon>
        <taxon>Gunneridae</taxon>
        <taxon>Pentapetalae</taxon>
        <taxon>asterids</taxon>
        <taxon>lamiids</taxon>
        <taxon>Solanales</taxon>
        <taxon>Solanaceae</taxon>
        <taxon>Solanoideae</taxon>
        <taxon>Solaneae</taxon>
        <taxon>Solanum</taxon>
    </lineage>
</organism>